<dbReference type="GO" id="GO:0008270">
    <property type="term" value="F:zinc ion binding"/>
    <property type="evidence" value="ECO:0007669"/>
    <property type="project" value="UniProtKB-KW"/>
</dbReference>
<dbReference type="PANTHER" id="PTHR46279:SF9">
    <property type="entry name" value="OS01G0116300 PROTEIN"/>
    <property type="match status" value="1"/>
</dbReference>
<keyword evidence="7" id="KW-0479">Metal-binding</keyword>
<evidence type="ECO:0000256" key="9">
    <source>
        <dbReference type="ARBA" id="ARBA00022771"/>
    </source>
</evidence>
<evidence type="ECO:0000256" key="5">
    <source>
        <dbReference type="ARBA" id="ARBA00022679"/>
    </source>
</evidence>
<protein>
    <recommendedName>
        <fullName evidence="4">RING-type E3 ubiquitin transferase</fullName>
        <ecNumber evidence="4">2.3.2.27</ecNumber>
    </recommendedName>
</protein>
<dbReference type="Proteomes" id="UP000541444">
    <property type="component" value="Unassembled WGS sequence"/>
</dbReference>
<gene>
    <name evidence="17" type="ORF">GIB67_011255</name>
</gene>
<dbReference type="AlphaFoldDB" id="A0A7J7NW59"/>
<sequence length="197" mass="22612">MEMNKNFMIIFLLILPYIRLEANQDECSRVAKCSEDGPAVRFPFRLRGHHPNHCGYPGFDLSCTTGNETMVELPFSGKFIVQTIDYENQFLDVSDPDSCIPRRLLQHLNFSKSPFQLYQGYLYRKHSNLQNPTILRRAFLSARLHMDIKIPLSGKRLVALESQDMKYMLFTTTTSTSTSTSTPKSLSFKTYLLAPSL</sequence>
<comment type="catalytic activity">
    <reaction evidence="1">
        <text>S-ubiquitinyl-[E2 ubiquitin-conjugating enzyme]-L-cysteine + [acceptor protein]-L-lysine = [E2 ubiquitin-conjugating enzyme]-L-cysteine + N(6)-ubiquitinyl-[acceptor protein]-L-lysine.</text>
        <dbReference type="EC" id="2.3.2.27"/>
    </reaction>
</comment>
<accession>A0A7J7NW59</accession>
<feature type="signal peptide" evidence="15">
    <location>
        <begin position="1"/>
        <end position="22"/>
    </location>
</feature>
<dbReference type="GO" id="GO:0016020">
    <property type="term" value="C:membrane"/>
    <property type="evidence" value="ECO:0007669"/>
    <property type="project" value="UniProtKB-SubCell"/>
</dbReference>
<keyword evidence="18" id="KW-1185">Reference proteome</keyword>
<comment type="pathway">
    <text evidence="3">Protein modification; protein ubiquitination.</text>
</comment>
<dbReference type="PANTHER" id="PTHR46279">
    <property type="entry name" value="RING/U-BOX SUPERFAMILY PROTEIN"/>
    <property type="match status" value="1"/>
</dbReference>
<reference evidence="17 18" key="1">
    <citation type="journal article" date="2020" name="IScience">
        <title>Genome Sequencing of the Endangered Kingdonia uniflora (Circaeasteraceae, Ranunculales) Reveals Potential Mechanisms of Evolutionary Specialization.</title>
        <authorList>
            <person name="Sun Y."/>
            <person name="Deng T."/>
            <person name="Zhang A."/>
            <person name="Moore M.J."/>
            <person name="Landis J.B."/>
            <person name="Lin N."/>
            <person name="Zhang H."/>
            <person name="Zhang X."/>
            <person name="Huang J."/>
            <person name="Zhang X."/>
            <person name="Sun H."/>
            <person name="Wang H."/>
        </authorList>
    </citation>
    <scope>NUCLEOTIDE SEQUENCE [LARGE SCALE GENOMIC DNA]</scope>
    <source>
        <strain evidence="17">TB1705</strain>
        <tissue evidence="17">Leaf</tissue>
    </source>
</reference>
<keyword evidence="9" id="KW-0863">Zinc-finger</keyword>
<keyword evidence="8 15" id="KW-0732">Signal</keyword>
<dbReference type="GO" id="GO:0030247">
    <property type="term" value="F:polysaccharide binding"/>
    <property type="evidence" value="ECO:0007669"/>
    <property type="project" value="InterPro"/>
</dbReference>
<feature type="chain" id="PRO_5029871386" description="RING-type E3 ubiquitin transferase" evidence="15">
    <location>
        <begin position="23"/>
        <end position="197"/>
    </location>
</feature>
<keyword evidence="11" id="KW-0862">Zinc</keyword>
<evidence type="ECO:0000256" key="8">
    <source>
        <dbReference type="ARBA" id="ARBA00022729"/>
    </source>
</evidence>
<evidence type="ECO:0000313" key="18">
    <source>
        <dbReference type="Proteomes" id="UP000541444"/>
    </source>
</evidence>
<evidence type="ECO:0000256" key="6">
    <source>
        <dbReference type="ARBA" id="ARBA00022692"/>
    </source>
</evidence>
<evidence type="ECO:0000256" key="1">
    <source>
        <dbReference type="ARBA" id="ARBA00000900"/>
    </source>
</evidence>
<comment type="caution">
    <text evidence="17">The sequence shown here is derived from an EMBL/GenBank/DDBJ whole genome shotgun (WGS) entry which is preliminary data.</text>
</comment>
<dbReference type="EC" id="2.3.2.27" evidence="4"/>
<keyword evidence="13" id="KW-0472">Membrane</keyword>
<evidence type="ECO:0000256" key="7">
    <source>
        <dbReference type="ARBA" id="ARBA00022723"/>
    </source>
</evidence>
<feature type="domain" description="Wall-associated receptor kinase galacturonan-binding" evidence="16">
    <location>
        <begin position="27"/>
        <end position="95"/>
    </location>
</feature>
<dbReference type="GO" id="GO:0061630">
    <property type="term" value="F:ubiquitin protein ligase activity"/>
    <property type="evidence" value="ECO:0007669"/>
    <property type="project" value="UniProtKB-EC"/>
</dbReference>
<dbReference type="InterPro" id="IPR046948">
    <property type="entry name" value="ATL20-22-like"/>
</dbReference>
<proteinExistence type="inferred from homology"/>
<dbReference type="OrthoDB" id="547665at2759"/>
<evidence type="ECO:0000256" key="2">
    <source>
        <dbReference type="ARBA" id="ARBA00004167"/>
    </source>
</evidence>
<evidence type="ECO:0000259" key="16">
    <source>
        <dbReference type="Pfam" id="PF13947"/>
    </source>
</evidence>
<comment type="subcellular location">
    <subcellularLocation>
        <location evidence="2">Membrane</location>
        <topology evidence="2">Single-pass membrane protein</topology>
    </subcellularLocation>
</comment>
<keyword evidence="6" id="KW-0812">Transmembrane</keyword>
<evidence type="ECO:0000256" key="14">
    <source>
        <dbReference type="ARBA" id="ARBA00024209"/>
    </source>
</evidence>
<keyword evidence="12" id="KW-1133">Transmembrane helix</keyword>
<evidence type="ECO:0000256" key="13">
    <source>
        <dbReference type="ARBA" id="ARBA00023136"/>
    </source>
</evidence>
<dbReference type="InterPro" id="IPR025287">
    <property type="entry name" value="WAK_GUB"/>
</dbReference>
<evidence type="ECO:0000256" key="12">
    <source>
        <dbReference type="ARBA" id="ARBA00022989"/>
    </source>
</evidence>
<dbReference type="Pfam" id="PF13947">
    <property type="entry name" value="GUB_WAK_bind"/>
    <property type="match status" value="1"/>
</dbReference>
<keyword evidence="5" id="KW-0808">Transferase</keyword>
<evidence type="ECO:0000256" key="11">
    <source>
        <dbReference type="ARBA" id="ARBA00022833"/>
    </source>
</evidence>
<evidence type="ECO:0000256" key="15">
    <source>
        <dbReference type="SAM" id="SignalP"/>
    </source>
</evidence>
<evidence type="ECO:0000256" key="3">
    <source>
        <dbReference type="ARBA" id="ARBA00004906"/>
    </source>
</evidence>
<evidence type="ECO:0000313" key="17">
    <source>
        <dbReference type="EMBL" id="KAF6171194.1"/>
    </source>
</evidence>
<name>A0A7J7NW59_9MAGN</name>
<dbReference type="EMBL" id="JACGCM010000513">
    <property type="protein sequence ID" value="KAF6171194.1"/>
    <property type="molecule type" value="Genomic_DNA"/>
</dbReference>
<evidence type="ECO:0000256" key="4">
    <source>
        <dbReference type="ARBA" id="ARBA00012483"/>
    </source>
</evidence>
<comment type="similarity">
    <text evidence="14">Belongs to the RING-type zinc finger family. ATL subfamily.</text>
</comment>
<keyword evidence="10" id="KW-0833">Ubl conjugation pathway</keyword>
<evidence type="ECO:0000256" key="10">
    <source>
        <dbReference type="ARBA" id="ARBA00022786"/>
    </source>
</evidence>
<organism evidence="17 18">
    <name type="scientific">Kingdonia uniflora</name>
    <dbReference type="NCBI Taxonomy" id="39325"/>
    <lineage>
        <taxon>Eukaryota</taxon>
        <taxon>Viridiplantae</taxon>
        <taxon>Streptophyta</taxon>
        <taxon>Embryophyta</taxon>
        <taxon>Tracheophyta</taxon>
        <taxon>Spermatophyta</taxon>
        <taxon>Magnoliopsida</taxon>
        <taxon>Ranunculales</taxon>
        <taxon>Circaeasteraceae</taxon>
        <taxon>Kingdonia</taxon>
    </lineage>
</organism>